<organism evidence="8 9">
    <name type="scientific">Bacillus smithii 7_3_47FAA</name>
    <dbReference type="NCBI Taxonomy" id="665952"/>
    <lineage>
        <taxon>Bacteria</taxon>
        <taxon>Bacillati</taxon>
        <taxon>Bacillota</taxon>
        <taxon>Bacilli</taxon>
        <taxon>Bacillales</taxon>
        <taxon>Bacillaceae</taxon>
        <taxon>Bacillus</taxon>
    </lineage>
</organism>
<dbReference type="GO" id="GO:0005737">
    <property type="term" value="C:cytoplasm"/>
    <property type="evidence" value="ECO:0007669"/>
    <property type="project" value="UniProtKB-SubCell"/>
</dbReference>
<feature type="modified residue" description="4-aspartylphosphate" evidence="3 5">
    <location>
        <position position="56"/>
    </location>
</feature>
<evidence type="ECO:0000313" key="9">
    <source>
        <dbReference type="Proteomes" id="UP000011747"/>
    </source>
</evidence>
<dbReference type="PROSITE" id="PS50122">
    <property type="entry name" value="CHEB"/>
    <property type="match status" value="1"/>
</dbReference>
<dbReference type="CDD" id="cd17541">
    <property type="entry name" value="REC_CheB-like"/>
    <property type="match status" value="1"/>
</dbReference>
<dbReference type="CDD" id="cd16432">
    <property type="entry name" value="CheB_Rec"/>
    <property type="match status" value="1"/>
</dbReference>
<evidence type="ECO:0000256" key="2">
    <source>
        <dbReference type="ARBA" id="ARBA00048267"/>
    </source>
</evidence>
<dbReference type="InterPro" id="IPR035909">
    <property type="entry name" value="CheB_C"/>
</dbReference>
<dbReference type="InterPro" id="IPR008248">
    <property type="entry name" value="CheB-like"/>
</dbReference>
<feature type="domain" description="CheB-type methylesterase" evidence="7">
    <location>
        <begin position="168"/>
        <end position="359"/>
    </location>
</feature>
<comment type="domain">
    <text evidence="3">Contains a C-terminal catalytic domain, and an N-terminal region which modulates catalytic activity.</text>
</comment>
<evidence type="ECO:0000313" key="8">
    <source>
        <dbReference type="EMBL" id="EHL76904.1"/>
    </source>
</evidence>
<dbReference type="SUPFAM" id="SSF52172">
    <property type="entry name" value="CheY-like"/>
    <property type="match status" value="1"/>
</dbReference>
<feature type="active site" evidence="3 4">
    <location>
        <position position="206"/>
    </location>
</feature>
<feature type="domain" description="Response regulatory" evidence="6">
    <location>
        <begin position="5"/>
        <end position="122"/>
    </location>
</feature>
<protein>
    <recommendedName>
        <fullName evidence="3">Protein-glutamate methylesterase/protein-glutamine glutaminase</fullName>
        <ecNumber evidence="3">3.1.1.61</ecNumber>
        <ecNumber evidence="3">3.5.1.44</ecNumber>
    </recommendedName>
</protein>
<dbReference type="PANTHER" id="PTHR42872">
    <property type="entry name" value="PROTEIN-GLUTAMATE METHYLESTERASE/PROTEIN-GLUTAMINE GLUTAMINASE"/>
    <property type="match status" value="1"/>
</dbReference>
<dbReference type="EC" id="3.5.1.44" evidence="3"/>
<dbReference type="PROSITE" id="PS50110">
    <property type="entry name" value="RESPONSE_REGULATORY"/>
    <property type="match status" value="1"/>
</dbReference>
<dbReference type="GO" id="GO:0008984">
    <property type="term" value="F:protein-glutamate methylesterase activity"/>
    <property type="evidence" value="ECO:0007669"/>
    <property type="project" value="UniProtKB-UniRule"/>
</dbReference>
<comment type="catalytic activity">
    <reaction evidence="3">
        <text>L-glutaminyl-[protein] + H2O = L-glutamyl-[protein] + NH4(+)</text>
        <dbReference type="Rhea" id="RHEA:16441"/>
        <dbReference type="Rhea" id="RHEA-COMP:10207"/>
        <dbReference type="Rhea" id="RHEA-COMP:10208"/>
        <dbReference type="ChEBI" id="CHEBI:15377"/>
        <dbReference type="ChEBI" id="CHEBI:28938"/>
        <dbReference type="ChEBI" id="CHEBI:29973"/>
        <dbReference type="ChEBI" id="CHEBI:30011"/>
        <dbReference type="EC" id="3.5.1.44"/>
    </reaction>
</comment>
<dbReference type="Proteomes" id="UP000011747">
    <property type="component" value="Unassembled WGS sequence"/>
</dbReference>
<comment type="function">
    <text evidence="3">Involved in chemotaxis. Part of a chemotaxis signal transduction system that modulates chemotaxis in response to various stimuli. Catalyzes the demethylation of specific methylglutamate residues introduced into the chemoreceptors (methyl-accepting chemotaxis proteins or MCP) by CheR. Also mediates the irreversible deamidation of specific glutamine residues to glutamic acid.</text>
</comment>
<evidence type="ECO:0000256" key="5">
    <source>
        <dbReference type="PROSITE-ProRule" id="PRU00169"/>
    </source>
</evidence>
<sequence length="359" mass="39400">MGKKKVLIVDDSAFMRKLISDFVSEHPELEVVGTARNGKDAIEKVKTLCPDVVTMDIEMPVMNGLEALKWIISHYQLPVVMLSSTTKEGTENAIKALENGAIDFVAKPSGPISLDLDKVKNELISKLLLASKVKKGMKSNVRVHTDEMDRGLMTSNRESELNHWSTKEYAKSLVLIGTSTGGPRALQEVLPQLPKEIGAPILIVQHMPPGFTKSLAERLNQLSRIYVKEAEDGELLKKGIAYIAPGNFHMKIKEVGRSLAISLDQSPRMNGHKPSVDVLFESASKLEFYKKIAVILTGMGSDGTYGLIKLKEKGNVHAIAESKDSCVVFGMPKSAIEANVIDEVKPIQDIAQSILKYLP</sequence>
<dbReference type="InterPro" id="IPR000673">
    <property type="entry name" value="Sig_transdc_resp-reg_Me-estase"/>
</dbReference>
<feature type="active site" evidence="3 4">
    <location>
        <position position="179"/>
    </location>
</feature>
<proteinExistence type="inferred from homology"/>
<dbReference type="HOGENOM" id="CLU_000445_51_0_9"/>
<evidence type="ECO:0000259" key="6">
    <source>
        <dbReference type="PROSITE" id="PS50110"/>
    </source>
</evidence>
<dbReference type="SMART" id="SM00448">
    <property type="entry name" value="REC"/>
    <property type="match status" value="1"/>
</dbReference>
<dbReference type="EC" id="3.1.1.61" evidence="3"/>
<dbReference type="InterPro" id="IPR001789">
    <property type="entry name" value="Sig_transdc_resp-reg_receiver"/>
</dbReference>
<dbReference type="Gene3D" id="3.40.50.180">
    <property type="entry name" value="Methylesterase CheB, C-terminal domain"/>
    <property type="match status" value="1"/>
</dbReference>
<keyword evidence="9" id="KW-1185">Reference proteome</keyword>
<dbReference type="Pfam" id="PF00072">
    <property type="entry name" value="Response_reg"/>
    <property type="match status" value="1"/>
</dbReference>
<accession>G9QMT3</accession>
<dbReference type="Pfam" id="PF01339">
    <property type="entry name" value="CheB_methylest"/>
    <property type="match status" value="1"/>
</dbReference>
<dbReference type="PIRSF" id="PIRSF000876">
    <property type="entry name" value="RR_chemtxs_CheB"/>
    <property type="match status" value="1"/>
</dbReference>
<dbReference type="RefSeq" id="WP_003354601.1">
    <property type="nucleotide sequence ID" value="NZ_JH414757.1"/>
</dbReference>
<dbReference type="PANTHER" id="PTHR42872:SF3">
    <property type="entry name" value="PROTEIN-GLUTAMATE METHYLESTERASE_PROTEIN-GLUTAMINE GLUTAMINASE 1"/>
    <property type="match status" value="1"/>
</dbReference>
<evidence type="ECO:0000256" key="4">
    <source>
        <dbReference type="PROSITE-ProRule" id="PRU00050"/>
    </source>
</evidence>
<keyword evidence="3" id="KW-0963">Cytoplasm</keyword>
<evidence type="ECO:0000259" key="7">
    <source>
        <dbReference type="PROSITE" id="PS50122"/>
    </source>
</evidence>
<dbReference type="Gene3D" id="3.40.50.2300">
    <property type="match status" value="1"/>
</dbReference>
<dbReference type="GO" id="GO:0006935">
    <property type="term" value="P:chemotaxis"/>
    <property type="evidence" value="ECO:0007669"/>
    <property type="project" value="UniProtKB-UniRule"/>
</dbReference>
<keyword evidence="3 5" id="KW-0597">Phosphoprotein</keyword>
<feature type="active site" evidence="3 4">
    <location>
        <position position="302"/>
    </location>
</feature>
<dbReference type="HAMAP" id="MF_00099">
    <property type="entry name" value="CheB_chemtxs"/>
    <property type="match status" value="1"/>
</dbReference>
<dbReference type="SUPFAM" id="SSF52738">
    <property type="entry name" value="Methylesterase CheB, C-terminal domain"/>
    <property type="match status" value="1"/>
</dbReference>
<keyword evidence="3 4" id="KW-0145">Chemotaxis</keyword>
<gene>
    <name evidence="3" type="primary">cheB</name>
    <name evidence="8" type="ORF">HMPREF1015_00850</name>
</gene>
<comment type="caution">
    <text evidence="8">The sequence shown here is derived from an EMBL/GenBank/DDBJ whole genome shotgun (WGS) entry which is preliminary data.</text>
</comment>
<dbReference type="GO" id="GO:0050568">
    <property type="term" value="F:protein-glutamine glutaminase activity"/>
    <property type="evidence" value="ECO:0007669"/>
    <property type="project" value="UniProtKB-UniRule"/>
</dbReference>
<name>G9QMT3_9BACI</name>
<comment type="catalytic activity">
    <reaction evidence="2 3">
        <text>[protein]-L-glutamate 5-O-methyl ester + H2O = L-glutamyl-[protein] + methanol + H(+)</text>
        <dbReference type="Rhea" id="RHEA:23236"/>
        <dbReference type="Rhea" id="RHEA-COMP:10208"/>
        <dbReference type="Rhea" id="RHEA-COMP:10311"/>
        <dbReference type="ChEBI" id="CHEBI:15377"/>
        <dbReference type="ChEBI" id="CHEBI:15378"/>
        <dbReference type="ChEBI" id="CHEBI:17790"/>
        <dbReference type="ChEBI" id="CHEBI:29973"/>
        <dbReference type="ChEBI" id="CHEBI:82795"/>
        <dbReference type="EC" id="3.1.1.61"/>
    </reaction>
</comment>
<evidence type="ECO:0000256" key="3">
    <source>
        <dbReference type="HAMAP-Rule" id="MF_00099"/>
    </source>
</evidence>
<comment type="subcellular location">
    <subcellularLocation>
        <location evidence="3">Cytoplasm</location>
    </subcellularLocation>
</comment>
<dbReference type="NCBIfam" id="NF001965">
    <property type="entry name" value="PRK00742.1"/>
    <property type="match status" value="1"/>
</dbReference>
<dbReference type="AlphaFoldDB" id="G9QMT3"/>
<dbReference type="InterPro" id="IPR011006">
    <property type="entry name" value="CheY-like_superfamily"/>
</dbReference>
<dbReference type="GO" id="GO:0000156">
    <property type="term" value="F:phosphorelay response regulator activity"/>
    <property type="evidence" value="ECO:0007669"/>
    <property type="project" value="InterPro"/>
</dbReference>
<dbReference type="PATRIC" id="fig|665952.3.peg.2413"/>
<comment type="similarity">
    <text evidence="3">Belongs to the CheB family.</text>
</comment>
<evidence type="ECO:0000256" key="1">
    <source>
        <dbReference type="ARBA" id="ARBA00022801"/>
    </source>
</evidence>
<comment type="PTM">
    <text evidence="3">Phosphorylated by CheA. Phosphorylation of the N-terminal regulatory domain activates the methylesterase activity.</text>
</comment>
<keyword evidence="1 3" id="KW-0378">Hydrolase</keyword>
<dbReference type="EMBL" id="ACWF01000120">
    <property type="protein sequence ID" value="EHL76904.1"/>
    <property type="molecule type" value="Genomic_DNA"/>
</dbReference>
<reference evidence="8 9" key="1">
    <citation type="submission" date="2011-09" db="EMBL/GenBank/DDBJ databases">
        <title>The Genome Sequence of Bacillus smithii 7_3_47FAA.</title>
        <authorList>
            <consortium name="The Broad Institute Genome Sequencing Platform"/>
            <person name="Earl A."/>
            <person name="Ward D."/>
            <person name="Feldgarden M."/>
            <person name="Gevers D."/>
            <person name="Daigneault M."/>
            <person name="Strauss J."/>
            <person name="Allen-Vercoe E."/>
            <person name="Young S.K."/>
            <person name="Zeng Q."/>
            <person name="Gargeya S."/>
            <person name="Fitzgerald M."/>
            <person name="Haas B."/>
            <person name="Abouelleil A."/>
            <person name="Alvarado L."/>
            <person name="Arachchi H.M."/>
            <person name="Berlin A."/>
            <person name="Brown A."/>
            <person name="Chapman S.B."/>
            <person name="Chen Z."/>
            <person name="Dunbar C."/>
            <person name="Freedman E."/>
            <person name="Gearin G."/>
            <person name="Goldberg J."/>
            <person name="Griggs A."/>
            <person name="Gujja S."/>
            <person name="Heiman D."/>
            <person name="Howarth C."/>
            <person name="Larson L."/>
            <person name="Lui A."/>
            <person name="MacDonald P.J.P."/>
            <person name="Montmayeur A."/>
            <person name="Murphy C."/>
            <person name="Neiman D."/>
            <person name="Pearson M."/>
            <person name="Priest M."/>
            <person name="Roberts A."/>
            <person name="Saif S."/>
            <person name="Shea T."/>
            <person name="Shenoy N."/>
            <person name="Sisk P."/>
            <person name="Stolte C."/>
            <person name="Sykes S."/>
            <person name="Wortman J."/>
            <person name="Nusbaum C."/>
            <person name="Birren B."/>
        </authorList>
    </citation>
    <scope>NUCLEOTIDE SEQUENCE [LARGE SCALE GENOMIC DNA]</scope>
    <source>
        <strain evidence="8 9">7_3_47FAA</strain>
    </source>
</reference>